<protein>
    <recommendedName>
        <fullName evidence="3">V-type ATP synthase subunit C</fullName>
    </recommendedName>
</protein>
<dbReference type="AlphaFoldDB" id="A0A1X7AID2"/>
<proteinExistence type="predicted"/>
<dbReference type="OrthoDB" id="556081at2"/>
<accession>A0A1X7AID2</accession>
<name>A0A1X7AID2_9GAMM</name>
<organism evidence="1 2">
    <name type="scientific">Parendozoicomonas haliclonae</name>
    <dbReference type="NCBI Taxonomy" id="1960125"/>
    <lineage>
        <taxon>Bacteria</taxon>
        <taxon>Pseudomonadati</taxon>
        <taxon>Pseudomonadota</taxon>
        <taxon>Gammaproteobacteria</taxon>
        <taxon>Oceanospirillales</taxon>
        <taxon>Endozoicomonadaceae</taxon>
        <taxon>Parendozoicomonas</taxon>
    </lineage>
</organism>
<keyword evidence="2" id="KW-1185">Reference proteome</keyword>
<evidence type="ECO:0008006" key="3">
    <source>
        <dbReference type="Google" id="ProtNLM"/>
    </source>
</evidence>
<reference evidence="1 2" key="1">
    <citation type="submission" date="2017-03" db="EMBL/GenBank/DDBJ databases">
        <authorList>
            <person name="Afonso C.L."/>
            <person name="Miller P.J."/>
            <person name="Scott M.A."/>
            <person name="Spackman E."/>
            <person name="Goraichik I."/>
            <person name="Dimitrov K.M."/>
            <person name="Suarez D.L."/>
            <person name="Swayne D.E."/>
        </authorList>
    </citation>
    <scope>NUCLEOTIDE SEQUENCE [LARGE SCALE GENOMIC DNA]</scope>
    <source>
        <strain evidence="1">SB41UT1</strain>
    </source>
</reference>
<evidence type="ECO:0000313" key="2">
    <source>
        <dbReference type="Proteomes" id="UP000196573"/>
    </source>
</evidence>
<dbReference type="Pfam" id="PF10962">
    <property type="entry name" value="DUF2764"/>
    <property type="match status" value="1"/>
</dbReference>
<gene>
    <name evidence="1" type="ORF">EHSB41UT_01593</name>
</gene>
<evidence type="ECO:0000313" key="1">
    <source>
        <dbReference type="EMBL" id="SMA43460.1"/>
    </source>
</evidence>
<dbReference type="RefSeq" id="WP_087108609.1">
    <property type="nucleotide sequence ID" value="NZ_CBCSCN010000008.1"/>
</dbReference>
<dbReference type="InterPro" id="IPR024492">
    <property type="entry name" value="DUF2764"/>
</dbReference>
<dbReference type="EMBL" id="FWPT01000003">
    <property type="protein sequence ID" value="SMA43460.1"/>
    <property type="molecule type" value="Genomic_DNA"/>
</dbReference>
<sequence>MAESAYYTLLTSLPHIDSLFSSKMTPISRFQLDKRLSMLGTEDQQKLVAIENLLHWDHMGDEVDEKALILQADRLKASLGNQHLIDLINWRLDIRTVTAALRRKHAGQQAPSEAKWSYGTRYEYIRTHWTSPTLGLSGAFPWIPKVNECLRTGECVALEKVLLQAAWNHLTHMSMKHRNDFVAVVIYVMRWNLVARWTAYDTEQARVRFRDLVERSLGAFKDQLPASNH</sequence>
<dbReference type="Proteomes" id="UP000196573">
    <property type="component" value="Unassembled WGS sequence"/>
</dbReference>